<dbReference type="PANTHER" id="PTHR35868">
    <property type="entry name" value="DUF2804 DOMAIN-CONTAINING PROTEIN-RELATED"/>
    <property type="match status" value="1"/>
</dbReference>
<dbReference type="Proteomes" id="UP000235916">
    <property type="component" value="Unassembled WGS sequence"/>
</dbReference>
<name>A0A2N8L1R2_9BURK</name>
<dbReference type="PANTHER" id="PTHR35868:SF4">
    <property type="entry name" value="DUF2804 DOMAIN-CONTAINING PROTEIN"/>
    <property type="match status" value="1"/>
</dbReference>
<keyword evidence="2" id="KW-1185">Reference proteome</keyword>
<accession>A0A2N8L1R2</accession>
<dbReference type="InterPro" id="IPR021243">
    <property type="entry name" value="DUF2804"/>
</dbReference>
<evidence type="ECO:0000313" key="2">
    <source>
        <dbReference type="Proteomes" id="UP000235916"/>
    </source>
</evidence>
<dbReference type="EMBL" id="POSP01000003">
    <property type="protein sequence ID" value="PND39607.1"/>
    <property type="molecule type" value="Genomic_DNA"/>
</dbReference>
<sequence>MHLHSAPAGLVLNGAPATGRYAGQLDLGFDWRGLQPPHARSWLWRRLHHKRWLYLGLGDERVFIGLAVVDVGWTATAFAYLFDRQQARLRVDWSQDGLPGLQAHVADAPFAAGSVTRFRGPGARISLSRDSGQLMQVQLDTPQFQLDAQLDLSHLAPPLLAIGPIADGGVAHATLKTSALPLRGQARLRGAAGHEDLSLDQAWGALDASNGLLARHTAWRWASAHGPGLGFNLQQGYFGGQENALWLDGQLIPLGAAQFAFDAARPLQPWQVRTDDGLLDLQFQPEGARQDARHLGFAASNYVQPVGRFSGWVRASPDDPKREVHQLLGVTEDHRSMW</sequence>
<dbReference type="AlphaFoldDB" id="A0A2N8L1R2"/>
<dbReference type="OrthoDB" id="5413160at2"/>
<gene>
    <name evidence="1" type="ORF">C1O66_07150</name>
</gene>
<comment type="caution">
    <text evidence="1">The sequence shown here is derived from an EMBL/GenBank/DDBJ whole genome shotgun (WGS) entry which is preliminary data.</text>
</comment>
<evidence type="ECO:0000313" key="1">
    <source>
        <dbReference type="EMBL" id="PND39607.1"/>
    </source>
</evidence>
<organism evidence="1 2">
    <name type="scientific">Kinneretia aquatilis</name>
    <dbReference type="NCBI Taxonomy" id="2070761"/>
    <lineage>
        <taxon>Bacteria</taxon>
        <taxon>Pseudomonadati</taxon>
        <taxon>Pseudomonadota</taxon>
        <taxon>Betaproteobacteria</taxon>
        <taxon>Burkholderiales</taxon>
        <taxon>Sphaerotilaceae</taxon>
        <taxon>Roseateles</taxon>
    </lineage>
</organism>
<proteinExistence type="predicted"/>
<dbReference type="Pfam" id="PF10974">
    <property type="entry name" value="DUF2804"/>
    <property type="match status" value="1"/>
</dbReference>
<protein>
    <submittedName>
        <fullName evidence="1">DUF2804 domain-containing protein</fullName>
    </submittedName>
</protein>
<reference evidence="1 2" key="1">
    <citation type="submission" date="2018-01" db="EMBL/GenBank/DDBJ databases">
        <title>Draft genome sequence of Paucibacter aquatile CR182 isolated from freshwater of the Nakdong River.</title>
        <authorList>
            <person name="Choi A."/>
            <person name="Chung E.J."/>
        </authorList>
    </citation>
    <scope>NUCLEOTIDE SEQUENCE [LARGE SCALE GENOMIC DNA]</scope>
    <source>
        <strain evidence="1 2">CR182</strain>
    </source>
</reference>